<sequence length="36" mass="3847">MPYSTATSAPYGNSFFAATRVLSGIFDVTQGCYAHD</sequence>
<gene>
    <name evidence="1" type="ORF">JOM49_006751</name>
</gene>
<accession>A0ABS4Q286</accession>
<evidence type="ECO:0000313" key="1">
    <source>
        <dbReference type="EMBL" id="MBP2185225.1"/>
    </source>
</evidence>
<dbReference type="EMBL" id="JAGGMS010000001">
    <property type="protein sequence ID" value="MBP2185225.1"/>
    <property type="molecule type" value="Genomic_DNA"/>
</dbReference>
<dbReference type="Proteomes" id="UP000741013">
    <property type="component" value="Unassembled WGS sequence"/>
</dbReference>
<name>A0ABS4Q286_9PSEU</name>
<comment type="caution">
    <text evidence="1">The sequence shown here is derived from an EMBL/GenBank/DDBJ whole genome shotgun (WGS) entry which is preliminary data.</text>
</comment>
<protein>
    <submittedName>
        <fullName evidence="1">Uncharacterized protein</fullName>
    </submittedName>
</protein>
<reference evidence="1 2" key="1">
    <citation type="submission" date="2021-03" db="EMBL/GenBank/DDBJ databases">
        <title>Sequencing the genomes of 1000 actinobacteria strains.</title>
        <authorList>
            <person name="Klenk H.-P."/>
        </authorList>
    </citation>
    <scope>NUCLEOTIDE SEQUENCE [LARGE SCALE GENOMIC DNA]</scope>
    <source>
        <strain evidence="1 2">DSM 45510</strain>
    </source>
</reference>
<proteinExistence type="predicted"/>
<organism evidence="1 2">
    <name type="scientific">Amycolatopsis magusensis</name>
    <dbReference type="NCBI Taxonomy" id="882444"/>
    <lineage>
        <taxon>Bacteria</taxon>
        <taxon>Bacillati</taxon>
        <taxon>Actinomycetota</taxon>
        <taxon>Actinomycetes</taxon>
        <taxon>Pseudonocardiales</taxon>
        <taxon>Pseudonocardiaceae</taxon>
        <taxon>Amycolatopsis</taxon>
    </lineage>
</organism>
<evidence type="ECO:0000313" key="2">
    <source>
        <dbReference type="Proteomes" id="UP000741013"/>
    </source>
</evidence>
<keyword evidence="2" id="KW-1185">Reference proteome</keyword>